<sequence length="244" mass="27212">MKLVLGTRPTPTPPNPCSQTSTGQRRTTLPLTQSRQPSQKSREAKRLEPSPQGFPTHAKSDKPPLLQFDNATTGLLYTRPVRWTPFGFQCPESTRGLQCVKLLKGKGRNLCFAKGFKLLSWKILTRRDGSLRRTTLRGRYEAMTIANITLTAKPRPPACLAASLNPILFTHISHSPSLLRPRGPPAHDAVNHSRLISPQRLHDEAKFLNGRLWFRCISDLGNFLSSECQSGVFVESLIQHGDVT</sequence>
<feature type="region of interest" description="Disordered" evidence="1">
    <location>
        <begin position="1"/>
        <end position="66"/>
    </location>
</feature>
<accession>A0A8H4U2B2</accession>
<dbReference type="Proteomes" id="UP000635477">
    <property type="component" value="Unassembled WGS sequence"/>
</dbReference>
<proteinExistence type="predicted"/>
<evidence type="ECO:0000256" key="1">
    <source>
        <dbReference type="SAM" id="MobiDB-lite"/>
    </source>
</evidence>
<feature type="compositionally biased region" description="Polar residues" evidence="1">
    <location>
        <begin position="17"/>
        <end position="39"/>
    </location>
</feature>
<reference evidence="2" key="1">
    <citation type="journal article" date="2020" name="BMC Genomics">
        <title>Correction to: Identification and distribution of gene clusters required for synthesis of sphingolipid metabolism inhibitors in diverse species of the filamentous fungus Fusarium.</title>
        <authorList>
            <person name="Kim H.S."/>
            <person name="Lohmar J.M."/>
            <person name="Busman M."/>
            <person name="Brown D.W."/>
            <person name="Naumann T.A."/>
            <person name="Divon H.H."/>
            <person name="Lysoe E."/>
            <person name="Uhlig S."/>
            <person name="Proctor R.H."/>
        </authorList>
    </citation>
    <scope>NUCLEOTIDE SEQUENCE</scope>
    <source>
        <strain evidence="2">NRRL 22465</strain>
    </source>
</reference>
<organism evidence="2 3">
    <name type="scientific">Fusarium zealandicum</name>
    <dbReference type="NCBI Taxonomy" id="1053134"/>
    <lineage>
        <taxon>Eukaryota</taxon>
        <taxon>Fungi</taxon>
        <taxon>Dikarya</taxon>
        <taxon>Ascomycota</taxon>
        <taxon>Pezizomycotina</taxon>
        <taxon>Sordariomycetes</taxon>
        <taxon>Hypocreomycetidae</taxon>
        <taxon>Hypocreales</taxon>
        <taxon>Nectriaceae</taxon>
        <taxon>Fusarium</taxon>
        <taxon>Fusarium staphyleae species complex</taxon>
    </lineage>
</organism>
<name>A0A8H4U2B2_9HYPO</name>
<dbReference type="AlphaFoldDB" id="A0A8H4U2B2"/>
<reference evidence="2" key="2">
    <citation type="submission" date="2020-05" db="EMBL/GenBank/DDBJ databases">
        <authorList>
            <person name="Kim H.-S."/>
            <person name="Proctor R.H."/>
            <person name="Brown D.W."/>
        </authorList>
    </citation>
    <scope>NUCLEOTIDE SEQUENCE</scope>
    <source>
        <strain evidence="2">NRRL 22465</strain>
    </source>
</reference>
<comment type="caution">
    <text evidence="2">The sequence shown here is derived from an EMBL/GenBank/DDBJ whole genome shotgun (WGS) entry which is preliminary data.</text>
</comment>
<protein>
    <submittedName>
        <fullName evidence="2">Uncharacterized protein</fullName>
    </submittedName>
</protein>
<dbReference type="EMBL" id="JABEYC010001162">
    <property type="protein sequence ID" value="KAF4968367.1"/>
    <property type="molecule type" value="Genomic_DNA"/>
</dbReference>
<evidence type="ECO:0000313" key="2">
    <source>
        <dbReference type="EMBL" id="KAF4968367.1"/>
    </source>
</evidence>
<evidence type="ECO:0000313" key="3">
    <source>
        <dbReference type="Proteomes" id="UP000635477"/>
    </source>
</evidence>
<keyword evidence="3" id="KW-1185">Reference proteome</keyword>
<gene>
    <name evidence="2" type="ORF">FZEAL_10400</name>
</gene>